<name>A0A8H5AJT8_FUSOX</name>
<comment type="caution">
    <text evidence="1">The sequence shown here is derived from an EMBL/GenBank/DDBJ whole genome shotgun (WGS) entry which is preliminary data.</text>
</comment>
<accession>A0A8H5AJT8</accession>
<protein>
    <submittedName>
        <fullName evidence="1">Uncharacterized protein</fullName>
    </submittedName>
</protein>
<dbReference type="EMBL" id="JAAFOW010000405">
    <property type="protein sequence ID" value="KAF5266382.1"/>
    <property type="molecule type" value="Genomic_DNA"/>
</dbReference>
<gene>
    <name evidence="1" type="ORF">FOXYS1_2780</name>
</gene>
<reference evidence="1" key="1">
    <citation type="submission" date="2020-02" db="EMBL/GenBank/DDBJ databases">
        <title>Identification and distribution of gene clusters putatively required for synthesis of sphingolipid metabolism inhibitors in phylogenetically diverse species of the filamentous fungus Fusarium.</title>
        <authorList>
            <person name="Kim H.-S."/>
            <person name="Busman M."/>
            <person name="Brown D.W."/>
            <person name="Divon H."/>
            <person name="Uhlig S."/>
            <person name="Proctor R.H."/>
        </authorList>
    </citation>
    <scope>NUCLEOTIDE SEQUENCE [LARGE SCALE GENOMIC DNA]</scope>
    <source>
        <strain evidence="1">NRRL 39464</strain>
    </source>
</reference>
<evidence type="ECO:0000313" key="1">
    <source>
        <dbReference type="EMBL" id="KAF5266382.1"/>
    </source>
</evidence>
<proteinExistence type="predicted"/>
<dbReference type="Proteomes" id="UP000558688">
    <property type="component" value="Unassembled WGS sequence"/>
</dbReference>
<sequence length="147" mass="15589">MDTAEIVVSGDDSTAPAHHASLGARPETDLEIQYALVSGHYDLSADVNAVFHHTITIGMNTISMNTIGRLGRDLTLEVPTGIIHGHRSGVICKAMASPAFAAAAAGQCIDRCVDKRLEAWCADHDGCNQDLARSPSQCNSEGFDVLE</sequence>
<evidence type="ECO:0000313" key="2">
    <source>
        <dbReference type="Proteomes" id="UP000558688"/>
    </source>
</evidence>
<organism evidence="1 2">
    <name type="scientific">Fusarium oxysporum</name>
    <name type="common">Fusarium vascular wilt</name>
    <dbReference type="NCBI Taxonomy" id="5507"/>
    <lineage>
        <taxon>Eukaryota</taxon>
        <taxon>Fungi</taxon>
        <taxon>Dikarya</taxon>
        <taxon>Ascomycota</taxon>
        <taxon>Pezizomycotina</taxon>
        <taxon>Sordariomycetes</taxon>
        <taxon>Hypocreomycetidae</taxon>
        <taxon>Hypocreales</taxon>
        <taxon>Nectriaceae</taxon>
        <taxon>Fusarium</taxon>
        <taxon>Fusarium oxysporum species complex</taxon>
    </lineage>
</organism>
<dbReference type="AlphaFoldDB" id="A0A8H5AJT8"/>